<keyword evidence="2 7" id="KW-0436">Ligase</keyword>
<keyword evidence="3 7" id="KW-0819">tRNA processing</keyword>
<evidence type="ECO:0000256" key="1">
    <source>
        <dbReference type="ARBA" id="ARBA00022490"/>
    </source>
</evidence>
<dbReference type="InterPro" id="IPR012094">
    <property type="entry name" value="tRNA_Ile_lys_synt"/>
</dbReference>
<dbReference type="InterPro" id="IPR012795">
    <property type="entry name" value="tRNA_Ile_lys_synt_N"/>
</dbReference>
<gene>
    <name evidence="7 10" type="primary">tilS</name>
    <name evidence="10" type="ORF">CGERO_01585</name>
</gene>
<keyword evidence="4 7" id="KW-0547">Nucleotide-binding</keyword>
<organism evidence="10 11">
    <name type="scientific">Corynebacterium gerontici</name>
    <dbReference type="NCBI Taxonomy" id="2079234"/>
    <lineage>
        <taxon>Bacteria</taxon>
        <taxon>Bacillati</taxon>
        <taxon>Actinomycetota</taxon>
        <taxon>Actinomycetes</taxon>
        <taxon>Mycobacteriales</taxon>
        <taxon>Corynebacteriaceae</taxon>
        <taxon>Corynebacterium</taxon>
    </lineage>
</organism>
<dbReference type="CDD" id="cd01992">
    <property type="entry name" value="TilS_N"/>
    <property type="match status" value="1"/>
</dbReference>
<dbReference type="PANTHER" id="PTHR43033:SF1">
    <property type="entry name" value="TRNA(ILE)-LYSIDINE SYNTHASE-RELATED"/>
    <property type="match status" value="1"/>
</dbReference>
<comment type="function">
    <text evidence="7">Ligates lysine onto the cytidine present at position 34 of the AUA codon-specific tRNA(Ile) that contains the anticodon CAU, in an ATP-dependent manner. Cytidine is converted to lysidine, thus changing the amino acid specificity of the tRNA from methionine to isoleucine.</text>
</comment>
<dbReference type="PANTHER" id="PTHR43033">
    <property type="entry name" value="TRNA(ILE)-LYSIDINE SYNTHASE-RELATED"/>
    <property type="match status" value="1"/>
</dbReference>
<dbReference type="EC" id="6.3.4.19" evidence="7"/>
<evidence type="ECO:0000313" key="10">
    <source>
        <dbReference type="EMBL" id="AZA10651.1"/>
    </source>
</evidence>
<dbReference type="GO" id="GO:0032267">
    <property type="term" value="F:tRNA(Ile)-lysidine synthase activity"/>
    <property type="evidence" value="ECO:0007669"/>
    <property type="project" value="UniProtKB-EC"/>
</dbReference>
<dbReference type="SUPFAM" id="SSF52402">
    <property type="entry name" value="Adenine nucleotide alpha hydrolases-like"/>
    <property type="match status" value="1"/>
</dbReference>
<dbReference type="Gene3D" id="3.40.50.620">
    <property type="entry name" value="HUPs"/>
    <property type="match status" value="1"/>
</dbReference>
<dbReference type="KEGG" id="cgk:CGERO_01585"/>
<sequence>MVKPFWPRKSPHFLACRRAVRPAQPQVAVGLSGGPDSLALVAALVAEGVQVRALCVDHQLDANSAEVAYKAASIARGFGAEAEVLHVRVKSSKGMEADAREVRYRALTQAVGEGVLAVGHTRDDQAETLLLSALRGKAAGMPRWRDMGAVQLWRPLLHVGRVDTLGACEELGLEPWMDPLNHAEASRRVALREYILPQLSQLIGGDAVTALAGAAEELVRDEQALEWWAGDVEKLEHAPSAVRRRAIAKMLQQAGIELKKAHLDAGEALVCDWHGQGAVKLGKGLELVRKDGTLWVERAER</sequence>
<name>A0A3G6IY02_9CORY</name>
<dbReference type="GO" id="GO:0005524">
    <property type="term" value="F:ATP binding"/>
    <property type="evidence" value="ECO:0007669"/>
    <property type="project" value="UniProtKB-UniRule"/>
</dbReference>
<comment type="catalytic activity">
    <reaction evidence="6 7">
        <text>cytidine(34) in tRNA(Ile2) + L-lysine + ATP = lysidine(34) in tRNA(Ile2) + AMP + diphosphate + H(+)</text>
        <dbReference type="Rhea" id="RHEA:43744"/>
        <dbReference type="Rhea" id="RHEA-COMP:10625"/>
        <dbReference type="Rhea" id="RHEA-COMP:10670"/>
        <dbReference type="ChEBI" id="CHEBI:15378"/>
        <dbReference type="ChEBI" id="CHEBI:30616"/>
        <dbReference type="ChEBI" id="CHEBI:32551"/>
        <dbReference type="ChEBI" id="CHEBI:33019"/>
        <dbReference type="ChEBI" id="CHEBI:82748"/>
        <dbReference type="ChEBI" id="CHEBI:83665"/>
        <dbReference type="ChEBI" id="CHEBI:456215"/>
        <dbReference type="EC" id="6.3.4.19"/>
    </reaction>
</comment>
<feature type="domain" description="tRNA(Ile)-lysidine/2-thiocytidine synthase N-terminal" evidence="8">
    <location>
        <begin position="26"/>
        <end position="193"/>
    </location>
</feature>
<evidence type="ECO:0000256" key="7">
    <source>
        <dbReference type="HAMAP-Rule" id="MF_01161"/>
    </source>
</evidence>
<accession>A0A3G6IY02</accession>
<evidence type="ECO:0000259" key="9">
    <source>
        <dbReference type="Pfam" id="PF09179"/>
    </source>
</evidence>
<dbReference type="GO" id="GO:0006400">
    <property type="term" value="P:tRNA modification"/>
    <property type="evidence" value="ECO:0007669"/>
    <property type="project" value="UniProtKB-UniRule"/>
</dbReference>
<evidence type="ECO:0000256" key="4">
    <source>
        <dbReference type="ARBA" id="ARBA00022741"/>
    </source>
</evidence>
<dbReference type="HAMAP" id="MF_01161">
    <property type="entry name" value="tRNA_Ile_lys_synt"/>
    <property type="match status" value="1"/>
</dbReference>
<protein>
    <recommendedName>
        <fullName evidence="7">tRNA(Ile)-lysidine synthase</fullName>
        <ecNumber evidence="7">6.3.4.19</ecNumber>
    </recommendedName>
    <alternativeName>
        <fullName evidence="7">tRNA(Ile)-2-lysyl-cytidine synthase</fullName>
    </alternativeName>
    <alternativeName>
        <fullName evidence="7">tRNA(Ile)-lysidine synthetase</fullName>
    </alternativeName>
</protein>
<evidence type="ECO:0000256" key="3">
    <source>
        <dbReference type="ARBA" id="ARBA00022694"/>
    </source>
</evidence>
<keyword evidence="1 7" id="KW-0963">Cytoplasm</keyword>
<dbReference type="AlphaFoldDB" id="A0A3G6IY02"/>
<dbReference type="EMBL" id="CP033897">
    <property type="protein sequence ID" value="AZA10651.1"/>
    <property type="molecule type" value="Genomic_DNA"/>
</dbReference>
<proteinExistence type="inferred from homology"/>
<dbReference type="OrthoDB" id="5244702at2"/>
<dbReference type="Pfam" id="PF01171">
    <property type="entry name" value="ATP_bind_3"/>
    <property type="match status" value="1"/>
</dbReference>
<keyword evidence="5 7" id="KW-0067">ATP-binding</keyword>
<keyword evidence="11" id="KW-1185">Reference proteome</keyword>
<dbReference type="GO" id="GO:0005737">
    <property type="term" value="C:cytoplasm"/>
    <property type="evidence" value="ECO:0007669"/>
    <property type="project" value="UniProtKB-SubCell"/>
</dbReference>
<dbReference type="InterPro" id="IPR015262">
    <property type="entry name" value="tRNA_Ile_lys_synt_subst-bd"/>
</dbReference>
<dbReference type="Proteomes" id="UP000271587">
    <property type="component" value="Chromosome"/>
</dbReference>
<evidence type="ECO:0000313" key="11">
    <source>
        <dbReference type="Proteomes" id="UP000271587"/>
    </source>
</evidence>
<feature type="binding site" evidence="7">
    <location>
        <begin position="32"/>
        <end position="37"/>
    </location>
    <ligand>
        <name>ATP</name>
        <dbReference type="ChEBI" id="CHEBI:30616"/>
    </ligand>
</feature>
<evidence type="ECO:0000259" key="8">
    <source>
        <dbReference type="Pfam" id="PF01171"/>
    </source>
</evidence>
<feature type="domain" description="tRNA(Ile)-lysidine synthase substrate-binding" evidence="9">
    <location>
        <begin position="231"/>
        <end position="295"/>
    </location>
</feature>
<evidence type="ECO:0000256" key="6">
    <source>
        <dbReference type="ARBA" id="ARBA00048539"/>
    </source>
</evidence>
<dbReference type="InterPro" id="IPR014729">
    <property type="entry name" value="Rossmann-like_a/b/a_fold"/>
</dbReference>
<dbReference type="Pfam" id="PF09179">
    <property type="entry name" value="TilS"/>
    <property type="match status" value="1"/>
</dbReference>
<dbReference type="NCBIfam" id="TIGR02432">
    <property type="entry name" value="lysidine_TilS_N"/>
    <property type="match status" value="1"/>
</dbReference>
<evidence type="ECO:0000256" key="2">
    <source>
        <dbReference type="ARBA" id="ARBA00022598"/>
    </source>
</evidence>
<reference evidence="10 11" key="1">
    <citation type="submission" date="2018-11" db="EMBL/GenBank/DDBJ databases">
        <authorList>
            <person name="Kleinhagauer T."/>
            <person name="Glaeser S.P."/>
            <person name="Spergser J."/>
            <person name="Ruckert C."/>
            <person name="Kaempfer P."/>
            <person name="Busse H.-J."/>
        </authorList>
    </citation>
    <scope>NUCLEOTIDE SEQUENCE [LARGE SCALE GENOMIC DNA]</scope>
    <source>
        <strain evidence="10 11">W8</strain>
    </source>
</reference>
<comment type="similarity">
    <text evidence="7">Belongs to the tRNA(Ile)-lysidine synthase family.</text>
</comment>
<dbReference type="RefSeq" id="WP_123933136.1">
    <property type="nucleotide sequence ID" value="NZ_CP033897.1"/>
</dbReference>
<evidence type="ECO:0000256" key="5">
    <source>
        <dbReference type="ARBA" id="ARBA00022840"/>
    </source>
</evidence>
<comment type="domain">
    <text evidence="7">The N-terminal region contains the highly conserved SGGXDS motif, predicted to be a P-loop motif involved in ATP binding.</text>
</comment>
<dbReference type="InterPro" id="IPR011063">
    <property type="entry name" value="TilS/TtcA_N"/>
</dbReference>
<comment type="subcellular location">
    <subcellularLocation>
        <location evidence="7">Cytoplasm</location>
    </subcellularLocation>
</comment>